<evidence type="ECO:0000256" key="2">
    <source>
        <dbReference type="ARBA" id="ARBA00022553"/>
    </source>
</evidence>
<feature type="binding site" evidence="8">
    <location>
        <position position="242"/>
    </location>
    <ligand>
        <name>Mg(2+)</name>
        <dbReference type="ChEBI" id="CHEBI:18420"/>
    </ligand>
</feature>
<dbReference type="InterPro" id="IPR006352">
    <property type="entry name" value="GlmM_bact"/>
</dbReference>
<organism evidence="15 16">
    <name type="scientific">Fuscibacter oryzae</name>
    <dbReference type="NCBI Taxonomy" id="2803939"/>
    <lineage>
        <taxon>Bacteria</taxon>
        <taxon>Pseudomonadati</taxon>
        <taxon>Pseudomonadota</taxon>
        <taxon>Alphaproteobacteria</taxon>
        <taxon>Rhodobacterales</taxon>
        <taxon>Paracoccaceae</taxon>
        <taxon>Fuscibacter</taxon>
    </lineage>
</organism>
<dbReference type="GO" id="GO:0004615">
    <property type="term" value="F:phosphomannomutase activity"/>
    <property type="evidence" value="ECO:0007669"/>
    <property type="project" value="TreeGrafter"/>
</dbReference>
<evidence type="ECO:0000256" key="4">
    <source>
        <dbReference type="ARBA" id="ARBA00022842"/>
    </source>
</evidence>
<dbReference type="PROSITE" id="PS00710">
    <property type="entry name" value="PGM_PMM"/>
    <property type="match status" value="1"/>
</dbReference>
<evidence type="ECO:0000313" key="15">
    <source>
        <dbReference type="EMBL" id="MBL4928682.1"/>
    </source>
</evidence>
<dbReference type="SUPFAM" id="SSF53738">
    <property type="entry name" value="Phosphoglucomutase, first 3 domains"/>
    <property type="match status" value="3"/>
</dbReference>
<feature type="domain" description="Alpha-D-phosphohexomutase alpha/beta/alpha" evidence="12">
    <location>
        <begin position="3"/>
        <end position="135"/>
    </location>
</feature>
<dbReference type="GO" id="GO:0005975">
    <property type="term" value="P:carbohydrate metabolic process"/>
    <property type="evidence" value="ECO:0007669"/>
    <property type="project" value="InterPro"/>
</dbReference>
<feature type="binding site" description="via phosphate group" evidence="8">
    <location>
        <position position="103"/>
    </location>
    <ligand>
        <name>Mg(2+)</name>
        <dbReference type="ChEBI" id="CHEBI:18420"/>
    </ligand>
</feature>
<accession>A0A8J7SUM9</accession>
<dbReference type="Pfam" id="PF00408">
    <property type="entry name" value="PGM_PMM_IV"/>
    <property type="match status" value="1"/>
</dbReference>
<feature type="domain" description="Alpha-D-phosphohexomutase alpha/beta/alpha" evidence="14">
    <location>
        <begin position="259"/>
        <end position="368"/>
    </location>
</feature>
<comment type="cofactor">
    <cofactor evidence="8">
        <name>Mg(2+)</name>
        <dbReference type="ChEBI" id="CHEBI:18420"/>
    </cofactor>
    <text evidence="8">Binds 1 Mg(2+) ion per subunit.</text>
</comment>
<comment type="similarity">
    <text evidence="1 8 9">Belongs to the phosphohexose mutase family.</text>
</comment>
<dbReference type="GO" id="GO:0008966">
    <property type="term" value="F:phosphoglucosamine mutase activity"/>
    <property type="evidence" value="ECO:0007669"/>
    <property type="project" value="UniProtKB-UniRule"/>
</dbReference>
<comment type="function">
    <text evidence="8 10">Catalyzes the conversion of glucosamine-6-phosphate to glucosamine-1-phosphate.</text>
</comment>
<evidence type="ECO:0000259" key="12">
    <source>
        <dbReference type="Pfam" id="PF02878"/>
    </source>
</evidence>
<evidence type="ECO:0000256" key="6">
    <source>
        <dbReference type="ARBA" id="ARBA00066330"/>
    </source>
</evidence>
<dbReference type="InterPro" id="IPR005841">
    <property type="entry name" value="Alpha-D-phosphohexomutase_SF"/>
</dbReference>
<dbReference type="InterPro" id="IPR036900">
    <property type="entry name" value="A-D-PHexomutase_C_sf"/>
</dbReference>
<evidence type="ECO:0000259" key="11">
    <source>
        <dbReference type="Pfam" id="PF00408"/>
    </source>
</evidence>
<dbReference type="Pfam" id="PF02879">
    <property type="entry name" value="PGM_PMM_II"/>
    <property type="match status" value="1"/>
</dbReference>
<feature type="domain" description="Alpha-D-phosphohexomutase alpha/beta/alpha" evidence="13">
    <location>
        <begin position="159"/>
        <end position="255"/>
    </location>
</feature>
<dbReference type="InterPro" id="IPR005845">
    <property type="entry name" value="A-D-PHexomutase_a/b/a-II"/>
</dbReference>
<feature type="binding site" evidence="8">
    <location>
        <position position="244"/>
    </location>
    <ligand>
        <name>Mg(2+)</name>
        <dbReference type="ChEBI" id="CHEBI:18420"/>
    </ligand>
</feature>
<proteinExistence type="inferred from homology"/>
<evidence type="ECO:0000259" key="14">
    <source>
        <dbReference type="Pfam" id="PF02880"/>
    </source>
</evidence>
<dbReference type="Gene3D" id="3.30.310.50">
    <property type="entry name" value="Alpha-D-phosphohexomutase, C-terminal domain"/>
    <property type="match status" value="1"/>
</dbReference>
<comment type="caution">
    <text evidence="15">The sequence shown here is derived from an EMBL/GenBank/DDBJ whole genome shotgun (WGS) entry which is preliminary data.</text>
</comment>
<evidence type="ECO:0000259" key="13">
    <source>
        <dbReference type="Pfam" id="PF02879"/>
    </source>
</evidence>
<dbReference type="NCBIfam" id="TIGR01455">
    <property type="entry name" value="glmM"/>
    <property type="match status" value="1"/>
</dbReference>
<keyword evidence="3 8" id="KW-0479">Metal-binding</keyword>
<dbReference type="FunFam" id="3.40.120.10:FF:000002">
    <property type="entry name" value="Phosphoglucosamine mutase"/>
    <property type="match status" value="1"/>
</dbReference>
<feature type="active site" description="Phosphoserine intermediate" evidence="8">
    <location>
        <position position="103"/>
    </location>
</feature>
<evidence type="ECO:0000256" key="7">
    <source>
        <dbReference type="ARBA" id="ARBA00068193"/>
    </source>
</evidence>
<evidence type="ECO:0000256" key="10">
    <source>
        <dbReference type="RuleBase" id="RU004327"/>
    </source>
</evidence>
<dbReference type="HAMAP" id="MF_01554_B">
    <property type="entry name" value="GlmM_B"/>
    <property type="match status" value="1"/>
</dbReference>
<dbReference type="InterPro" id="IPR016066">
    <property type="entry name" value="A-D-PHexomutase_CS"/>
</dbReference>
<dbReference type="InterPro" id="IPR016055">
    <property type="entry name" value="A-D-PHexomutase_a/b/a-I/II/III"/>
</dbReference>
<evidence type="ECO:0000256" key="9">
    <source>
        <dbReference type="RuleBase" id="RU004326"/>
    </source>
</evidence>
<keyword evidence="5 8" id="KW-0413">Isomerase</keyword>
<dbReference type="CDD" id="cd05802">
    <property type="entry name" value="GlmM"/>
    <property type="match status" value="1"/>
</dbReference>
<dbReference type="GO" id="GO:0005829">
    <property type="term" value="C:cytosol"/>
    <property type="evidence" value="ECO:0007669"/>
    <property type="project" value="TreeGrafter"/>
</dbReference>
<comment type="PTM">
    <text evidence="8">Activated by phosphorylation.</text>
</comment>
<sequence length="447" mass="47418">MSRKLFGTDGVRGRANTHPMTAELAMKLGAAVGRYFRRDGGGTHRVVIGKDTRLSGYMLENALTAGLTSTGMNVLLLGPVPTPAVGFLTRSMRADLGVMISASHNPHQDNGIKFFGPDGFKLSDEAEMEIEAMLEGEIPLAPAEQIGRAKRIDDAVGRYQEFVKTTFPGGLRLDGLKVVIDCANGAAYKAAPQVLWELGAEVIPVGVSPNGTNINDRCGSTHPETAAEAVVTHGAHVGISLDGDADRVAILDETGRVADGDQIMALLAGRWAEEGRLNGGTLVATVMSNLGLERFLQSRGLRLQRTGVGDRYVVEAMRKNGWNLGGEQSGHIVMTDYATTGDGLLAGLHFLAEMARTGQAASTLVRQFETVPQMLKNVRFAAGAKPLDAASVQATIAANEARIQGKGRILIRKSGTEPLIRVMAECEDEGLLVQVVDEIVAAVQAAV</sequence>
<keyword evidence="4 8" id="KW-0460">Magnesium</keyword>
<dbReference type="GO" id="GO:0006048">
    <property type="term" value="P:UDP-N-acetylglucosamine biosynthetic process"/>
    <property type="evidence" value="ECO:0007669"/>
    <property type="project" value="TreeGrafter"/>
</dbReference>
<dbReference type="FunFam" id="3.30.310.50:FF:000001">
    <property type="entry name" value="Phosphoglucosamine mutase"/>
    <property type="match status" value="1"/>
</dbReference>
<evidence type="ECO:0000256" key="3">
    <source>
        <dbReference type="ARBA" id="ARBA00022723"/>
    </source>
</evidence>
<dbReference type="EMBL" id="JAESVP010000005">
    <property type="protein sequence ID" value="MBL4928682.1"/>
    <property type="molecule type" value="Genomic_DNA"/>
</dbReference>
<feature type="binding site" evidence="8">
    <location>
        <position position="246"/>
    </location>
    <ligand>
        <name>Mg(2+)</name>
        <dbReference type="ChEBI" id="CHEBI:18420"/>
    </ligand>
</feature>
<reference evidence="15" key="1">
    <citation type="submission" date="2021-01" db="EMBL/GenBank/DDBJ databases">
        <title>Genome seq and assembly of Tabrizicola sp. KVB23.</title>
        <authorList>
            <person name="Chhetri G."/>
        </authorList>
    </citation>
    <scope>NUCLEOTIDE SEQUENCE</scope>
    <source>
        <strain evidence="15">KVB23</strain>
    </source>
</reference>
<evidence type="ECO:0000256" key="5">
    <source>
        <dbReference type="ARBA" id="ARBA00023235"/>
    </source>
</evidence>
<dbReference type="InterPro" id="IPR050060">
    <property type="entry name" value="Phosphoglucosamine_mutase"/>
</dbReference>
<evidence type="ECO:0000256" key="8">
    <source>
        <dbReference type="HAMAP-Rule" id="MF_01554"/>
    </source>
</evidence>
<name>A0A8J7SUM9_9RHOB</name>
<protein>
    <recommendedName>
        <fullName evidence="7 8">Phosphoglucosamine mutase</fullName>
        <ecNumber evidence="6 8">5.4.2.10</ecNumber>
    </recommendedName>
</protein>
<evidence type="ECO:0000313" key="16">
    <source>
        <dbReference type="Proteomes" id="UP000619033"/>
    </source>
</evidence>
<dbReference type="FunFam" id="3.40.120.10:FF:000001">
    <property type="entry name" value="Phosphoglucosamine mutase"/>
    <property type="match status" value="1"/>
</dbReference>
<dbReference type="PRINTS" id="PR00509">
    <property type="entry name" value="PGMPMM"/>
</dbReference>
<dbReference type="Gene3D" id="3.40.120.10">
    <property type="entry name" value="Alpha-D-Glucose-1,6-Bisphosphate, subunit A, domain 3"/>
    <property type="match status" value="3"/>
</dbReference>
<dbReference type="AlphaFoldDB" id="A0A8J7SUM9"/>
<dbReference type="NCBIfam" id="NF008139">
    <property type="entry name" value="PRK10887.1"/>
    <property type="match status" value="1"/>
</dbReference>
<dbReference type="RefSeq" id="WP_202660866.1">
    <property type="nucleotide sequence ID" value="NZ_JAESVP010000005.1"/>
</dbReference>
<keyword evidence="2 8" id="KW-0597">Phosphoprotein</keyword>
<dbReference type="GO" id="GO:0009252">
    <property type="term" value="P:peptidoglycan biosynthetic process"/>
    <property type="evidence" value="ECO:0007669"/>
    <property type="project" value="UniProtKB-ARBA"/>
</dbReference>
<dbReference type="EC" id="5.4.2.10" evidence="6 8"/>
<dbReference type="Pfam" id="PF02880">
    <property type="entry name" value="PGM_PMM_III"/>
    <property type="match status" value="1"/>
</dbReference>
<dbReference type="InterPro" id="IPR005844">
    <property type="entry name" value="A-D-PHexomutase_a/b/a-I"/>
</dbReference>
<dbReference type="GO" id="GO:0000287">
    <property type="term" value="F:magnesium ion binding"/>
    <property type="evidence" value="ECO:0007669"/>
    <property type="project" value="UniProtKB-UniRule"/>
</dbReference>
<keyword evidence="16" id="KW-1185">Reference proteome</keyword>
<dbReference type="PANTHER" id="PTHR42946">
    <property type="entry name" value="PHOSPHOHEXOSE MUTASE"/>
    <property type="match status" value="1"/>
</dbReference>
<dbReference type="InterPro" id="IPR005843">
    <property type="entry name" value="A-D-PHexomutase_C"/>
</dbReference>
<feature type="modified residue" description="Phosphoserine" evidence="8">
    <location>
        <position position="103"/>
    </location>
</feature>
<dbReference type="PANTHER" id="PTHR42946:SF1">
    <property type="entry name" value="PHOSPHOGLUCOMUTASE (ALPHA-D-GLUCOSE-1,6-BISPHOSPHATE-DEPENDENT)"/>
    <property type="match status" value="1"/>
</dbReference>
<dbReference type="SUPFAM" id="SSF55957">
    <property type="entry name" value="Phosphoglucomutase, C-terminal domain"/>
    <property type="match status" value="1"/>
</dbReference>
<comment type="catalytic activity">
    <reaction evidence="8 10">
        <text>alpha-D-glucosamine 1-phosphate = D-glucosamine 6-phosphate</text>
        <dbReference type="Rhea" id="RHEA:23424"/>
        <dbReference type="ChEBI" id="CHEBI:58516"/>
        <dbReference type="ChEBI" id="CHEBI:58725"/>
        <dbReference type="EC" id="5.4.2.10"/>
    </reaction>
</comment>
<dbReference type="Pfam" id="PF02878">
    <property type="entry name" value="PGM_PMM_I"/>
    <property type="match status" value="1"/>
</dbReference>
<gene>
    <name evidence="8" type="primary">glmM</name>
    <name evidence="15" type="ORF">JI744_11260</name>
</gene>
<dbReference type="Proteomes" id="UP000619033">
    <property type="component" value="Unassembled WGS sequence"/>
</dbReference>
<dbReference type="InterPro" id="IPR005846">
    <property type="entry name" value="A-D-PHexomutase_a/b/a-III"/>
</dbReference>
<evidence type="ECO:0000256" key="1">
    <source>
        <dbReference type="ARBA" id="ARBA00010231"/>
    </source>
</evidence>
<feature type="domain" description="Alpha-D-phosphohexomutase C-terminal" evidence="11">
    <location>
        <begin position="375"/>
        <end position="441"/>
    </location>
</feature>